<name>A0A371Z057_9PROT</name>
<dbReference type="InterPro" id="IPR007372">
    <property type="entry name" value="Lipid/polyisoprenoid-bd_YceI"/>
</dbReference>
<dbReference type="PANTHER" id="PTHR34406">
    <property type="entry name" value="PROTEIN YCEI"/>
    <property type="match status" value="1"/>
</dbReference>
<dbReference type="AlphaFoldDB" id="A0A371Z057"/>
<dbReference type="OrthoDB" id="9811006at2"/>
<protein>
    <submittedName>
        <fullName evidence="2">Polyisoprenoid-binding protein</fullName>
    </submittedName>
</protein>
<dbReference type="SUPFAM" id="SSF101874">
    <property type="entry name" value="YceI-like"/>
    <property type="match status" value="1"/>
</dbReference>
<dbReference type="Gene3D" id="2.40.128.110">
    <property type="entry name" value="Lipid/polyisoprenoid-binding, YceI-like"/>
    <property type="match status" value="1"/>
</dbReference>
<comment type="caution">
    <text evidence="2">The sequence shown here is derived from an EMBL/GenBank/DDBJ whole genome shotgun (WGS) entry which is preliminary data.</text>
</comment>
<sequence>MLPAGQPLHDPAQAEYRYVKHGILSLPLAVVALSLPTHGPAAAQAMTNPTQVQSGTYHVEPEHTQVAFTVLHLGFTNYLGLLSHASGTLELDAHDPSRTKLSVTIPVDSVQTTNSRLTGELKGEQWFDAARFPTATFTSTTIRLTGQDDAIVTGNLTLHGVTKPETLRVHFIGAGINAMDGKYTAGFEATATIRRSDFGIKMYVPQVSDDVQLRMSGAFER</sequence>
<dbReference type="Proteomes" id="UP000262371">
    <property type="component" value="Unassembled WGS sequence"/>
</dbReference>
<evidence type="ECO:0000313" key="2">
    <source>
        <dbReference type="EMBL" id="RFD19847.1"/>
    </source>
</evidence>
<dbReference type="Pfam" id="PF04264">
    <property type="entry name" value="YceI"/>
    <property type="match status" value="1"/>
</dbReference>
<dbReference type="PANTHER" id="PTHR34406:SF1">
    <property type="entry name" value="PROTEIN YCEI"/>
    <property type="match status" value="1"/>
</dbReference>
<dbReference type="InterPro" id="IPR036761">
    <property type="entry name" value="TTHA0802/YceI-like_sf"/>
</dbReference>
<evidence type="ECO:0000259" key="1">
    <source>
        <dbReference type="SMART" id="SM00867"/>
    </source>
</evidence>
<organism evidence="2 3">
    <name type="scientific">Komagataeibacter melaceti</name>
    <dbReference type="NCBI Taxonomy" id="2766577"/>
    <lineage>
        <taxon>Bacteria</taxon>
        <taxon>Pseudomonadati</taxon>
        <taxon>Pseudomonadota</taxon>
        <taxon>Alphaproteobacteria</taxon>
        <taxon>Acetobacterales</taxon>
        <taxon>Acetobacteraceae</taxon>
        <taxon>Komagataeibacter</taxon>
    </lineage>
</organism>
<accession>A0A371Z057</accession>
<proteinExistence type="predicted"/>
<evidence type="ECO:0000313" key="3">
    <source>
        <dbReference type="Proteomes" id="UP000262371"/>
    </source>
</evidence>
<gene>
    <name evidence="2" type="ORF">DY926_09225</name>
</gene>
<dbReference type="EMBL" id="QUWV01000071">
    <property type="protein sequence ID" value="RFD19847.1"/>
    <property type="molecule type" value="Genomic_DNA"/>
</dbReference>
<reference evidence="2 3" key="1">
    <citation type="submission" date="2018-08" db="EMBL/GenBank/DDBJ databases">
        <title>Komagataeibacter sp. AV 382.</title>
        <authorList>
            <person name="Skraban J."/>
            <person name="Trcek J."/>
        </authorList>
    </citation>
    <scope>NUCLEOTIDE SEQUENCE [LARGE SCALE GENOMIC DNA]</scope>
    <source>
        <strain evidence="2 3">AV 382</strain>
    </source>
</reference>
<dbReference type="SMART" id="SM00867">
    <property type="entry name" value="YceI"/>
    <property type="match status" value="1"/>
</dbReference>
<keyword evidence="3" id="KW-1185">Reference proteome</keyword>
<feature type="domain" description="Lipid/polyisoprenoid-binding YceI-like" evidence="1">
    <location>
        <begin position="56"/>
        <end position="220"/>
    </location>
</feature>